<feature type="compositionally biased region" description="Basic and acidic residues" evidence="1">
    <location>
        <begin position="603"/>
        <end position="613"/>
    </location>
</feature>
<dbReference type="EMBL" id="KV878214">
    <property type="protein sequence ID" value="OJJ32992.1"/>
    <property type="molecule type" value="Genomic_DNA"/>
</dbReference>
<dbReference type="InterPro" id="IPR011564">
    <property type="entry name" value="Telomer_end-bd_POT1/Cdc13"/>
</dbReference>
<gene>
    <name evidence="3" type="ORF">ASPWEDRAFT_70605</name>
</gene>
<feature type="region of interest" description="Disordered" evidence="1">
    <location>
        <begin position="347"/>
        <end position="630"/>
    </location>
</feature>
<dbReference type="VEuPathDB" id="FungiDB:ASPWEDRAFT_70605"/>
<dbReference type="Proteomes" id="UP000184383">
    <property type="component" value="Unassembled WGS sequence"/>
</dbReference>
<feature type="compositionally biased region" description="Polar residues" evidence="1">
    <location>
        <begin position="960"/>
        <end position="972"/>
    </location>
</feature>
<proteinExistence type="predicted"/>
<accession>A0A1L9RDK0</accession>
<dbReference type="GO" id="GO:0000781">
    <property type="term" value="C:chromosome, telomeric region"/>
    <property type="evidence" value="ECO:0007669"/>
    <property type="project" value="InterPro"/>
</dbReference>
<evidence type="ECO:0000313" key="4">
    <source>
        <dbReference type="Proteomes" id="UP000184383"/>
    </source>
</evidence>
<dbReference type="GO" id="GO:0003677">
    <property type="term" value="F:DNA binding"/>
    <property type="evidence" value="ECO:0007669"/>
    <property type="project" value="InterPro"/>
</dbReference>
<feature type="compositionally biased region" description="Polar residues" evidence="1">
    <location>
        <begin position="742"/>
        <end position="751"/>
    </location>
</feature>
<feature type="compositionally biased region" description="Basic and acidic residues" evidence="1">
    <location>
        <begin position="536"/>
        <end position="553"/>
    </location>
</feature>
<dbReference type="SMART" id="SM00976">
    <property type="entry name" value="Telo_bind"/>
    <property type="match status" value="1"/>
</dbReference>
<feature type="region of interest" description="Disordered" evidence="1">
    <location>
        <begin position="1273"/>
        <end position="1352"/>
    </location>
</feature>
<feature type="compositionally biased region" description="Polar residues" evidence="1">
    <location>
        <begin position="454"/>
        <end position="468"/>
    </location>
</feature>
<feature type="compositionally biased region" description="Basic and acidic residues" evidence="1">
    <location>
        <begin position="1318"/>
        <end position="1345"/>
    </location>
</feature>
<dbReference type="RefSeq" id="XP_040686669.1">
    <property type="nucleotide sequence ID" value="XM_040839139.1"/>
</dbReference>
<feature type="region of interest" description="Disordered" evidence="1">
    <location>
        <begin position="143"/>
        <end position="171"/>
    </location>
</feature>
<keyword evidence="4" id="KW-1185">Reference proteome</keyword>
<feature type="compositionally biased region" description="Polar residues" evidence="1">
    <location>
        <begin position="883"/>
        <end position="896"/>
    </location>
</feature>
<feature type="compositionally biased region" description="Pro residues" evidence="1">
    <location>
        <begin position="363"/>
        <end position="374"/>
    </location>
</feature>
<feature type="compositionally biased region" description="Acidic residues" evidence="1">
    <location>
        <begin position="702"/>
        <end position="715"/>
    </location>
</feature>
<dbReference type="Pfam" id="PF02765">
    <property type="entry name" value="POT1"/>
    <property type="match status" value="1"/>
</dbReference>
<dbReference type="InterPro" id="IPR012340">
    <property type="entry name" value="NA-bd_OB-fold"/>
</dbReference>
<protein>
    <recommendedName>
        <fullName evidence="2">Telomeric single stranded DNA binding POT1/Cdc13 domain-containing protein</fullName>
    </recommendedName>
</protein>
<dbReference type="OrthoDB" id="5363079at2759"/>
<evidence type="ECO:0000313" key="3">
    <source>
        <dbReference type="EMBL" id="OJJ32992.1"/>
    </source>
</evidence>
<sequence>MDSSDQPQISTEHLRSTLIPIAQISPTTERLLESSVHATVTLIWPYSSSTKSISLLLAEPDFRLRRSNGQVKVIFHGAVAENVAKSQVGIGDEVYLSLAGSRLVNNEAATQTPGRFVGWDVHLDDHVSLEVLRASKHLSTVKIDRPASPLPTTEEKTAPPATPSASQTRHEEIGPVPSLGSWGSPAFIQRSRASFGGTAKTALEPFAEEDGFVPGKGRKKPRFSMQNSDWRVIDEPESSSERADAMDWTRIFDEEESPEPEVHEEDQTENNKERLETPDIAGPTLEGGDISGSVEPENTSVPLSHDTPHTFKAPHGMERAAKPSAKAFDAGEFQVPELLRHRTTSQGVFNDPFHLPTDTPRLHPVPSPGLPVPSPLVSTSNSPHGYFTSIPTSQPQVNRPFPAEVPTEVEGLEPSNSSEVQPGTSQIRAAENSVIDSERTDQAVPSLEAVSKKPTINTNSEASSSTLIPRTAGPKLAAEVQPVGNNESAVEGKKDKPAMHVSEADFQMEDGVNHLGNDVIEVEEMEERGIQADGGESQKKNGFTEESLQQREELSEDDEDEYDEDEDEEDEEDEEDGDETSDEDEEEDGEDGEEEGNESEDEAREKTTDHDFISKGPCQPSQAEFIEDDSDGIIEEIPEKQNVAMEGLTTITDAQSPMESGDDTDGEHGYYVEDEENVDEETVDEEIYDEEEAEDVCHDEQGDYIESEYESDEVEEQGHQQKQQNTHPEIIVLDSDSEDEPYSNTQANPSRQAKKEITDLQKVELSESSTDEDSASEESGSESEVEDWSIVEEEQAEEEPVGDEPVWDEPVKTKDAGHEPTEREQTRSENVEDDRVDIHMTPLKSDAVPNPGLDEGLKAGNDNEVQDLHDPGLNIREDSIVESIQQNYMDTESAPQSMEMAIDPSLHQPEESAEDQPDANQEQGGPSHQPEVREEDTQNYPRPRQEVDDALFLDDAASPRLQSSTVTVFESSEISHRDFQLITPDTSQEVEAGKQTNTDLPTNESPLTPQQTQEASQPLNSHAGDRLSPQAQVVNKSAAPTEDGISSIEETDSLVLVSLEGRNEHQGNHVQENDQISTHYDEKGPKEHTARDHSPDGVEDTRQHFAEPDRHYPGLRSKLSYFSPLATLIDHFNTLVDTISIVCETSSIIQASSGNKDYVLTVQLTDPSLAGTMVTVQILRPYRTVLPSLTEGDAILLRNFKVKSFNHSMMLVSDDTSAWAVFDGSGDEARLTGPPVEYGSAELAYATDLRQWYLENGAAMVADHQLQASIEKASREVTPISSAEPSDAGSMESWRDIRGESSLSTRGSRRRKSHRRITIHELRDGRKYAEVGSPSDKESIHELRDGTAYAHL</sequence>
<feature type="compositionally biased region" description="Polar residues" evidence="1">
    <location>
        <begin position="1068"/>
        <end position="1078"/>
    </location>
</feature>
<feature type="domain" description="Telomeric single stranded DNA binding POT1/Cdc13" evidence="2">
    <location>
        <begin position="1122"/>
        <end position="1254"/>
    </location>
</feature>
<feature type="region of interest" description="Disordered" evidence="1">
    <location>
        <begin position="1063"/>
        <end position="1110"/>
    </location>
</feature>
<feature type="compositionally biased region" description="Basic and acidic residues" evidence="1">
    <location>
        <begin position="1079"/>
        <end position="1110"/>
    </location>
</feature>
<feature type="compositionally biased region" description="Acidic residues" evidence="1">
    <location>
        <begin position="554"/>
        <end position="602"/>
    </location>
</feature>
<feature type="region of interest" description="Disordered" evidence="1">
    <location>
        <begin position="883"/>
        <end position="1025"/>
    </location>
</feature>
<feature type="region of interest" description="Disordered" evidence="1">
    <location>
        <begin position="651"/>
        <end position="870"/>
    </location>
</feature>
<feature type="compositionally biased region" description="Basic and acidic residues" evidence="1">
    <location>
        <begin position="753"/>
        <end position="765"/>
    </location>
</feature>
<dbReference type="Gene3D" id="2.40.50.140">
    <property type="entry name" value="Nucleic acid-binding proteins"/>
    <property type="match status" value="1"/>
</dbReference>
<dbReference type="CDD" id="cd04497">
    <property type="entry name" value="hPOT1_OB1_like"/>
    <property type="match status" value="1"/>
</dbReference>
<dbReference type="GeneID" id="63754987"/>
<reference evidence="4" key="1">
    <citation type="journal article" date="2017" name="Genome Biol.">
        <title>Comparative genomics reveals high biological diversity and specific adaptations in the industrially and medically important fungal genus Aspergillus.</title>
        <authorList>
            <person name="de Vries R.P."/>
            <person name="Riley R."/>
            <person name="Wiebenga A."/>
            <person name="Aguilar-Osorio G."/>
            <person name="Amillis S."/>
            <person name="Uchima C.A."/>
            <person name="Anderluh G."/>
            <person name="Asadollahi M."/>
            <person name="Askin M."/>
            <person name="Barry K."/>
            <person name="Battaglia E."/>
            <person name="Bayram O."/>
            <person name="Benocci T."/>
            <person name="Braus-Stromeyer S.A."/>
            <person name="Caldana C."/>
            <person name="Canovas D."/>
            <person name="Cerqueira G.C."/>
            <person name="Chen F."/>
            <person name="Chen W."/>
            <person name="Choi C."/>
            <person name="Clum A."/>
            <person name="Dos Santos R.A."/>
            <person name="Damasio A.R."/>
            <person name="Diallinas G."/>
            <person name="Emri T."/>
            <person name="Fekete E."/>
            <person name="Flipphi M."/>
            <person name="Freyberg S."/>
            <person name="Gallo A."/>
            <person name="Gournas C."/>
            <person name="Habgood R."/>
            <person name="Hainaut M."/>
            <person name="Harispe M.L."/>
            <person name="Henrissat B."/>
            <person name="Hilden K.S."/>
            <person name="Hope R."/>
            <person name="Hossain A."/>
            <person name="Karabika E."/>
            <person name="Karaffa L."/>
            <person name="Karanyi Z."/>
            <person name="Krasevec N."/>
            <person name="Kuo A."/>
            <person name="Kusch H."/>
            <person name="LaButti K."/>
            <person name="Lagendijk E.L."/>
            <person name="Lapidus A."/>
            <person name="Levasseur A."/>
            <person name="Lindquist E."/>
            <person name="Lipzen A."/>
            <person name="Logrieco A.F."/>
            <person name="MacCabe A."/>
            <person name="Maekelae M.R."/>
            <person name="Malavazi I."/>
            <person name="Melin P."/>
            <person name="Meyer V."/>
            <person name="Mielnichuk N."/>
            <person name="Miskei M."/>
            <person name="Molnar A.P."/>
            <person name="Mule G."/>
            <person name="Ngan C.Y."/>
            <person name="Orejas M."/>
            <person name="Orosz E."/>
            <person name="Ouedraogo J.P."/>
            <person name="Overkamp K.M."/>
            <person name="Park H.-S."/>
            <person name="Perrone G."/>
            <person name="Piumi F."/>
            <person name="Punt P.J."/>
            <person name="Ram A.F."/>
            <person name="Ramon A."/>
            <person name="Rauscher S."/>
            <person name="Record E."/>
            <person name="Riano-Pachon D.M."/>
            <person name="Robert V."/>
            <person name="Roehrig J."/>
            <person name="Ruller R."/>
            <person name="Salamov A."/>
            <person name="Salih N.S."/>
            <person name="Samson R.A."/>
            <person name="Sandor E."/>
            <person name="Sanguinetti M."/>
            <person name="Schuetze T."/>
            <person name="Sepcic K."/>
            <person name="Shelest E."/>
            <person name="Sherlock G."/>
            <person name="Sophianopoulou V."/>
            <person name="Squina F.M."/>
            <person name="Sun H."/>
            <person name="Susca A."/>
            <person name="Todd R.B."/>
            <person name="Tsang A."/>
            <person name="Unkles S.E."/>
            <person name="van de Wiele N."/>
            <person name="van Rossen-Uffink D."/>
            <person name="Oliveira J.V."/>
            <person name="Vesth T.C."/>
            <person name="Visser J."/>
            <person name="Yu J.-H."/>
            <person name="Zhou M."/>
            <person name="Andersen M.R."/>
            <person name="Archer D.B."/>
            <person name="Baker S.E."/>
            <person name="Benoit I."/>
            <person name="Brakhage A.A."/>
            <person name="Braus G.H."/>
            <person name="Fischer R."/>
            <person name="Frisvad J.C."/>
            <person name="Goldman G.H."/>
            <person name="Houbraken J."/>
            <person name="Oakley B."/>
            <person name="Pocsi I."/>
            <person name="Scazzocchio C."/>
            <person name="Seiboth B."/>
            <person name="vanKuyk P.A."/>
            <person name="Wortman J."/>
            <person name="Dyer P.S."/>
            <person name="Grigoriev I.V."/>
        </authorList>
    </citation>
    <scope>NUCLEOTIDE SEQUENCE [LARGE SCALE GENOMIC DNA]</scope>
    <source>
        <strain evidence="4">DTO 134E9</strain>
    </source>
</reference>
<organism evidence="3 4">
    <name type="scientific">Aspergillus wentii DTO 134E9</name>
    <dbReference type="NCBI Taxonomy" id="1073089"/>
    <lineage>
        <taxon>Eukaryota</taxon>
        <taxon>Fungi</taxon>
        <taxon>Dikarya</taxon>
        <taxon>Ascomycota</taxon>
        <taxon>Pezizomycotina</taxon>
        <taxon>Eurotiomycetes</taxon>
        <taxon>Eurotiomycetidae</taxon>
        <taxon>Eurotiales</taxon>
        <taxon>Aspergillaceae</taxon>
        <taxon>Aspergillus</taxon>
        <taxon>Aspergillus subgen. Cremei</taxon>
    </lineage>
</organism>
<dbReference type="STRING" id="1073089.A0A1L9RDK0"/>
<feature type="region of interest" description="Disordered" evidence="1">
    <location>
        <begin position="254"/>
        <end position="315"/>
    </location>
</feature>
<feature type="compositionally biased region" description="Acidic residues" evidence="1">
    <location>
        <begin position="769"/>
        <end position="807"/>
    </location>
</feature>
<name>A0A1L9RDK0_ASPWE</name>
<feature type="compositionally biased region" description="Basic and acidic residues" evidence="1">
    <location>
        <begin position="809"/>
        <end position="830"/>
    </location>
</feature>
<feature type="compositionally biased region" description="Acidic residues" evidence="1">
    <location>
        <begin position="254"/>
        <end position="268"/>
    </location>
</feature>
<evidence type="ECO:0000256" key="1">
    <source>
        <dbReference type="SAM" id="MobiDB-lite"/>
    </source>
</evidence>
<dbReference type="SUPFAM" id="SSF50249">
    <property type="entry name" value="Nucleic acid-binding proteins"/>
    <property type="match status" value="1"/>
</dbReference>
<feature type="compositionally biased region" description="Basic residues" evidence="1">
    <location>
        <begin position="1307"/>
        <end position="1317"/>
    </location>
</feature>
<feature type="compositionally biased region" description="Acidic residues" evidence="1">
    <location>
        <begin position="672"/>
        <end position="694"/>
    </location>
</feature>
<dbReference type="GO" id="GO:0000723">
    <property type="term" value="P:telomere maintenance"/>
    <property type="evidence" value="ECO:0007669"/>
    <property type="project" value="InterPro"/>
</dbReference>
<evidence type="ECO:0000259" key="2">
    <source>
        <dbReference type="SMART" id="SM00976"/>
    </source>
</evidence>
<feature type="compositionally biased region" description="Polar residues" evidence="1">
    <location>
        <begin position="983"/>
        <end position="1020"/>
    </location>
</feature>
<feature type="compositionally biased region" description="Polar residues" evidence="1">
    <location>
        <begin position="414"/>
        <end position="427"/>
    </location>
</feature>